<sequence>MGGGGGGDERAAAPAPQALPRPSRAPALARRACLRRRSLTPPRPWRAAPRRPPPPCASRSAPGSPAAALASARGSGSSGGDACPRGAEELAGGRGHGPQAPRSEARCCPRGCSGALPRRSPRPAPSPPLPSALEADRRPKREVPCRRGRARMWGRDLGPRLTQAGVRSRSPRRWKLSASVSLPSRSPRPPPPSGLTLGREEAGSDCLGLALDLKKRGEPYFCGHHPSDQMTSTVDKASP</sequence>
<feature type="compositionally biased region" description="Low complexity" evidence="1">
    <location>
        <begin position="176"/>
        <end position="185"/>
    </location>
</feature>
<proteinExistence type="predicted"/>
<dbReference type="GeneID" id="109276297"/>
<protein>
    <submittedName>
        <fullName evidence="3">Translation initiation factor IF-2-like</fullName>
    </submittedName>
</protein>
<feature type="compositionally biased region" description="Basic and acidic residues" evidence="1">
    <location>
        <begin position="134"/>
        <end position="145"/>
    </location>
</feature>
<gene>
    <name evidence="3" type="primary">LOC109276297</name>
</gene>
<organism evidence="2 3">
    <name type="scientific">Panthera pardus</name>
    <name type="common">Leopard</name>
    <name type="synonym">Felis pardus</name>
    <dbReference type="NCBI Taxonomy" id="9691"/>
    <lineage>
        <taxon>Eukaryota</taxon>
        <taxon>Metazoa</taxon>
        <taxon>Chordata</taxon>
        <taxon>Craniata</taxon>
        <taxon>Vertebrata</taxon>
        <taxon>Euteleostomi</taxon>
        <taxon>Mammalia</taxon>
        <taxon>Eutheria</taxon>
        <taxon>Laurasiatheria</taxon>
        <taxon>Carnivora</taxon>
        <taxon>Feliformia</taxon>
        <taxon>Felidae</taxon>
        <taxon>Pantherinae</taxon>
        <taxon>Panthera</taxon>
    </lineage>
</organism>
<accession>A0A9W2UYX9</accession>
<evidence type="ECO:0000256" key="1">
    <source>
        <dbReference type="SAM" id="MobiDB-lite"/>
    </source>
</evidence>
<evidence type="ECO:0000313" key="2">
    <source>
        <dbReference type="Proteomes" id="UP001165780"/>
    </source>
</evidence>
<feature type="region of interest" description="Disordered" evidence="1">
    <location>
        <begin position="1"/>
        <end position="201"/>
    </location>
</feature>
<keyword evidence="2" id="KW-1185">Reference proteome</keyword>
<feature type="compositionally biased region" description="Low complexity" evidence="1">
    <location>
        <begin position="57"/>
        <end position="75"/>
    </location>
</feature>
<feature type="compositionally biased region" description="Low complexity" evidence="1">
    <location>
        <begin position="12"/>
        <end position="31"/>
    </location>
</feature>
<dbReference type="RefSeq" id="XP_053751333.1">
    <property type="nucleotide sequence ID" value="XM_053895358.1"/>
</dbReference>
<dbReference type="AlphaFoldDB" id="A0A9W2UYX9"/>
<reference evidence="3" key="1">
    <citation type="submission" date="2025-08" db="UniProtKB">
        <authorList>
            <consortium name="RefSeq"/>
        </authorList>
    </citation>
    <scope>IDENTIFICATION</scope>
    <source>
        <tissue evidence="3">Whole blood</tissue>
    </source>
</reference>
<name>A0A9W2UYX9_PANPR</name>
<dbReference type="Proteomes" id="UP001165780">
    <property type="component" value="Unplaced"/>
</dbReference>
<evidence type="ECO:0000313" key="3">
    <source>
        <dbReference type="RefSeq" id="XP_053751333.1"/>
    </source>
</evidence>